<accession>A0A2T1DFF1</accession>
<dbReference type="PROSITE" id="PS50933">
    <property type="entry name" value="CHRD"/>
    <property type="match status" value="1"/>
</dbReference>
<dbReference type="STRING" id="1920490.GCA_001895925_04428"/>
<protein>
    <submittedName>
        <fullName evidence="2">CHRD domain-containing protein</fullName>
    </submittedName>
</protein>
<dbReference type="RefSeq" id="WP_073071244.1">
    <property type="nucleotide sequence ID" value="NZ_MPPI01000011.1"/>
</dbReference>
<evidence type="ECO:0000313" key="3">
    <source>
        <dbReference type="Proteomes" id="UP000238634"/>
    </source>
</evidence>
<dbReference type="EMBL" id="PVWG01000011">
    <property type="protein sequence ID" value="PSB19222.1"/>
    <property type="molecule type" value="Genomic_DNA"/>
</dbReference>
<dbReference type="SMART" id="SM00754">
    <property type="entry name" value="CHRD"/>
    <property type="match status" value="1"/>
</dbReference>
<organism evidence="2 3">
    <name type="scientific">Phormidesmis priestleyi ULC007</name>
    <dbReference type="NCBI Taxonomy" id="1920490"/>
    <lineage>
        <taxon>Bacteria</taxon>
        <taxon>Bacillati</taxon>
        <taxon>Cyanobacteriota</taxon>
        <taxon>Cyanophyceae</taxon>
        <taxon>Leptolyngbyales</taxon>
        <taxon>Leptolyngbyaceae</taxon>
        <taxon>Phormidesmis</taxon>
    </lineage>
</organism>
<dbReference type="Pfam" id="PF07452">
    <property type="entry name" value="CHRD"/>
    <property type="match status" value="1"/>
</dbReference>
<dbReference type="AlphaFoldDB" id="A0A2T1DFF1"/>
<comment type="caution">
    <text evidence="2">The sequence shown here is derived from an EMBL/GenBank/DDBJ whole genome shotgun (WGS) entry which is preliminary data.</text>
</comment>
<dbReference type="OrthoDB" id="571052at2"/>
<dbReference type="Proteomes" id="UP000238634">
    <property type="component" value="Unassembled WGS sequence"/>
</dbReference>
<proteinExistence type="predicted"/>
<feature type="domain" description="CHRD" evidence="1">
    <location>
        <begin position="67"/>
        <end position="204"/>
    </location>
</feature>
<reference evidence="2 3" key="1">
    <citation type="submission" date="2018-02" db="EMBL/GenBank/DDBJ databases">
        <authorList>
            <person name="Cohen D.B."/>
            <person name="Kent A.D."/>
        </authorList>
    </citation>
    <scope>NUCLEOTIDE SEQUENCE [LARGE SCALE GENOMIC DNA]</scope>
    <source>
        <strain evidence="2 3">ULC007</strain>
    </source>
</reference>
<sequence length="204" mass="21829">MNKAKRLLRNLILSAITCLVAVNISIFSQPVHSQEASTLTASQIPVGSEALREAESVLMAQGMESKPFTRYVAVLTQNEVVPTTPSSYAFGAAGAVLVGDRLIVRGDFSNLSSPLRDYATDPLNPPNPNVTSGAHIHRGEPTGNGPFQYALQVSPGESGLQGRLMGEYTLTSEQLQALSSGKLYVDIHTKQNRAGELRGILKPL</sequence>
<gene>
    <name evidence="2" type="ORF">C7B65_11620</name>
</gene>
<keyword evidence="3" id="KW-1185">Reference proteome</keyword>
<dbReference type="InterPro" id="IPR010895">
    <property type="entry name" value="CHRD"/>
</dbReference>
<reference evidence="2 3" key="2">
    <citation type="submission" date="2018-03" db="EMBL/GenBank/DDBJ databases">
        <title>The ancient ancestry and fast evolution of plastids.</title>
        <authorList>
            <person name="Moore K.R."/>
            <person name="Magnabosco C."/>
            <person name="Momper L."/>
            <person name="Gold D.A."/>
            <person name="Bosak T."/>
            <person name="Fournier G.P."/>
        </authorList>
    </citation>
    <scope>NUCLEOTIDE SEQUENCE [LARGE SCALE GENOMIC DNA]</scope>
    <source>
        <strain evidence="2 3">ULC007</strain>
    </source>
</reference>
<evidence type="ECO:0000313" key="2">
    <source>
        <dbReference type="EMBL" id="PSB19222.1"/>
    </source>
</evidence>
<name>A0A2T1DFF1_9CYAN</name>
<evidence type="ECO:0000259" key="1">
    <source>
        <dbReference type="PROSITE" id="PS50933"/>
    </source>
</evidence>